<protein>
    <submittedName>
        <fullName evidence="2">Uncharacterized protein</fullName>
    </submittedName>
</protein>
<feature type="region of interest" description="Disordered" evidence="1">
    <location>
        <begin position="42"/>
        <end position="61"/>
    </location>
</feature>
<evidence type="ECO:0000313" key="2">
    <source>
        <dbReference type="EMBL" id="KAK2166961.1"/>
    </source>
</evidence>
<proteinExistence type="predicted"/>
<dbReference type="Proteomes" id="UP001208570">
    <property type="component" value="Unassembled WGS sequence"/>
</dbReference>
<feature type="region of interest" description="Disordered" evidence="1">
    <location>
        <begin position="121"/>
        <end position="155"/>
    </location>
</feature>
<keyword evidence="3" id="KW-1185">Reference proteome</keyword>
<dbReference type="AlphaFoldDB" id="A0AAD9NG26"/>
<gene>
    <name evidence="2" type="ORF">LSH36_33g08071</name>
</gene>
<evidence type="ECO:0000256" key="1">
    <source>
        <dbReference type="SAM" id="MobiDB-lite"/>
    </source>
</evidence>
<comment type="caution">
    <text evidence="2">The sequence shown here is derived from an EMBL/GenBank/DDBJ whole genome shotgun (WGS) entry which is preliminary data.</text>
</comment>
<name>A0AAD9NG26_9ANNE</name>
<evidence type="ECO:0000313" key="3">
    <source>
        <dbReference type="Proteomes" id="UP001208570"/>
    </source>
</evidence>
<feature type="compositionally biased region" description="Basic residues" evidence="1">
    <location>
        <begin position="121"/>
        <end position="138"/>
    </location>
</feature>
<feature type="compositionally biased region" description="Basic and acidic residues" evidence="1">
    <location>
        <begin position="142"/>
        <end position="155"/>
    </location>
</feature>
<dbReference type="EMBL" id="JAODUP010000033">
    <property type="protein sequence ID" value="KAK2166961.1"/>
    <property type="molecule type" value="Genomic_DNA"/>
</dbReference>
<accession>A0AAD9NG26</accession>
<reference evidence="2" key="1">
    <citation type="journal article" date="2023" name="Mol. Biol. Evol.">
        <title>Third-Generation Sequencing Reveals the Adaptive Role of the Epigenome in Three Deep-Sea Polychaetes.</title>
        <authorList>
            <person name="Perez M."/>
            <person name="Aroh O."/>
            <person name="Sun Y."/>
            <person name="Lan Y."/>
            <person name="Juniper S.K."/>
            <person name="Young C.R."/>
            <person name="Angers B."/>
            <person name="Qian P.Y."/>
        </authorList>
    </citation>
    <scope>NUCLEOTIDE SEQUENCE</scope>
    <source>
        <strain evidence="2">P08H-3</strain>
    </source>
</reference>
<organism evidence="2 3">
    <name type="scientific">Paralvinella palmiformis</name>
    <dbReference type="NCBI Taxonomy" id="53620"/>
    <lineage>
        <taxon>Eukaryota</taxon>
        <taxon>Metazoa</taxon>
        <taxon>Spiralia</taxon>
        <taxon>Lophotrochozoa</taxon>
        <taxon>Annelida</taxon>
        <taxon>Polychaeta</taxon>
        <taxon>Sedentaria</taxon>
        <taxon>Canalipalpata</taxon>
        <taxon>Terebellida</taxon>
        <taxon>Terebelliformia</taxon>
        <taxon>Alvinellidae</taxon>
        <taxon>Paralvinella</taxon>
    </lineage>
</organism>
<sequence>MKSVSSRNSAVKNMSVEEYNKLYHEMRERVISNIRTSDFDSGEYRPVPSISSENDAHSLNDMSTMSEREKKLMKLRLQAIRGQIDTPGVVSGWRLVEMYKNRPEVGDEQFDLAAIMSRLFAKKQTKSRHSSPTRRQRTKATSSDRARQSPSHERQ</sequence>